<dbReference type="InterPro" id="IPR013216">
    <property type="entry name" value="Methyltransf_11"/>
</dbReference>
<dbReference type="Gene3D" id="3.40.50.150">
    <property type="entry name" value="Vaccinia Virus protein VP39"/>
    <property type="match status" value="1"/>
</dbReference>
<protein>
    <submittedName>
        <fullName evidence="2">Phosphatidylethanolamine N-methyltransferase PmtA</fullName>
        <ecNumber evidence="2">2.1.1.17</ecNumber>
    </submittedName>
</protein>
<dbReference type="SUPFAM" id="SSF53335">
    <property type="entry name" value="S-adenosyl-L-methionine-dependent methyltransferases"/>
    <property type="match status" value="1"/>
</dbReference>
<reference evidence="2 3" key="1">
    <citation type="journal article" date="2017" name="Front. Microbiol.">
        <title>Phaeobacter piscinae sp. nov., a species of the Roseobacter group and potential aquaculture probiont.</title>
        <authorList>
            <person name="Sonnenschein E.C."/>
            <person name="Phippen C.B.W."/>
            <person name="Nielsen K.F."/>
            <person name="Mateiu R.V."/>
            <person name="Melchiorsen J."/>
            <person name="Gram L."/>
            <person name="Overmann J."/>
            <person name="Freese H.M."/>
        </authorList>
    </citation>
    <scope>NUCLEOTIDE SEQUENCE [LARGE SCALE GENOMIC DNA]</scope>
    <source>
        <strain evidence="2 3">P13</strain>
    </source>
</reference>
<gene>
    <name evidence="2" type="primary">pmtA</name>
    <name evidence="2" type="ORF">PhaeoP13_02740</name>
</gene>
<dbReference type="EMBL" id="CP010767">
    <property type="protein sequence ID" value="ATG44647.1"/>
    <property type="molecule type" value="Genomic_DNA"/>
</dbReference>
<proteinExistence type="predicted"/>
<dbReference type="GO" id="GO:0032259">
    <property type="term" value="P:methylation"/>
    <property type="evidence" value="ECO:0007669"/>
    <property type="project" value="UniProtKB-KW"/>
</dbReference>
<keyword evidence="2" id="KW-0808">Transferase</keyword>
<accession>A0AAN1GT12</accession>
<sequence>MDIKAVESSYARWAPVYDKTFGAITNVGRRRAVGYVNEHRSGRVLEVGVGTGLSLPLYKSHLRVTGIDFSEDMLKKAMKRVEEHDLDHVETLRQMDARALDFPDATFDTVSAMHVLSVVPDPEQVMGEIARVLKPGGKVVITNHFLREQGVLAFLERVSAPFANVLGWHSDFEIDTVLGADHLSVEHHQPLPPFGLMTFLVLSKIKPV</sequence>
<evidence type="ECO:0000313" key="3">
    <source>
        <dbReference type="Proteomes" id="UP000218606"/>
    </source>
</evidence>
<dbReference type="PANTHER" id="PTHR45036">
    <property type="entry name" value="METHYLTRANSFERASE LIKE 7B"/>
    <property type="match status" value="1"/>
</dbReference>
<dbReference type="GO" id="GO:0004608">
    <property type="term" value="F:phosphatidylethanolamine N-methyltransferase activity"/>
    <property type="evidence" value="ECO:0007669"/>
    <property type="project" value="UniProtKB-EC"/>
</dbReference>
<dbReference type="RefSeq" id="WP_096872599.1">
    <property type="nucleotide sequence ID" value="NZ_CP010715.1"/>
</dbReference>
<dbReference type="PANTHER" id="PTHR45036:SF1">
    <property type="entry name" value="METHYLTRANSFERASE LIKE 7A"/>
    <property type="match status" value="1"/>
</dbReference>
<dbReference type="AlphaFoldDB" id="A0AAN1GT12"/>
<dbReference type="CDD" id="cd02440">
    <property type="entry name" value="AdoMet_MTases"/>
    <property type="match status" value="1"/>
</dbReference>
<dbReference type="Proteomes" id="UP000218606">
    <property type="component" value="Chromosome"/>
</dbReference>
<evidence type="ECO:0000259" key="1">
    <source>
        <dbReference type="Pfam" id="PF08241"/>
    </source>
</evidence>
<keyword evidence="2" id="KW-0489">Methyltransferase</keyword>
<dbReference type="Pfam" id="PF08241">
    <property type="entry name" value="Methyltransf_11"/>
    <property type="match status" value="1"/>
</dbReference>
<evidence type="ECO:0000313" key="2">
    <source>
        <dbReference type="EMBL" id="ATG44647.1"/>
    </source>
</evidence>
<dbReference type="InterPro" id="IPR029063">
    <property type="entry name" value="SAM-dependent_MTases_sf"/>
</dbReference>
<organism evidence="2 3">
    <name type="scientific">Phaeobacter piscinae</name>
    <dbReference type="NCBI Taxonomy" id="1580596"/>
    <lineage>
        <taxon>Bacteria</taxon>
        <taxon>Pseudomonadati</taxon>
        <taxon>Pseudomonadota</taxon>
        <taxon>Alphaproteobacteria</taxon>
        <taxon>Rhodobacterales</taxon>
        <taxon>Roseobacteraceae</taxon>
        <taxon>Phaeobacter</taxon>
    </lineage>
</organism>
<name>A0AAN1GT12_9RHOB</name>
<feature type="domain" description="Methyltransferase type 11" evidence="1">
    <location>
        <begin position="45"/>
        <end position="141"/>
    </location>
</feature>
<dbReference type="EC" id="2.1.1.17" evidence="2"/>
<dbReference type="InterPro" id="IPR052356">
    <property type="entry name" value="Thiol_S-MT"/>
</dbReference>